<dbReference type="Gene3D" id="1.10.3720.10">
    <property type="entry name" value="MetI-like"/>
    <property type="match status" value="1"/>
</dbReference>
<reference evidence="9 10" key="1">
    <citation type="submission" date="2018-01" db="EMBL/GenBank/DDBJ databases">
        <title>Deinococcus koreensis sp. nov., a radiation-resistant bacterium isolated from river water.</title>
        <authorList>
            <person name="Choi A."/>
        </authorList>
    </citation>
    <scope>NUCLEOTIDE SEQUENCE [LARGE SCALE GENOMIC DNA]</scope>
    <source>
        <strain evidence="9 10">SJW1-2</strain>
    </source>
</reference>
<keyword evidence="10" id="KW-1185">Reference proteome</keyword>
<dbReference type="Pfam" id="PF00528">
    <property type="entry name" value="BPD_transp_1"/>
    <property type="match status" value="1"/>
</dbReference>
<dbReference type="InterPro" id="IPR050809">
    <property type="entry name" value="UgpAE/MalFG_permease"/>
</dbReference>
<evidence type="ECO:0000313" key="10">
    <source>
        <dbReference type="Proteomes" id="UP000236379"/>
    </source>
</evidence>
<dbReference type="PROSITE" id="PS50928">
    <property type="entry name" value="ABC_TM1"/>
    <property type="match status" value="1"/>
</dbReference>
<feature type="transmembrane region" description="Helical" evidence="7">
    <location>
        <begin position="217"/>
        <end position="238"/>
    </location>
</feature>
<comment type="similarity">
    <text evidence="7">Belongs to the binding-protein-dependent transport system permease family.</text>
</comment>
<keyword evidence="4 7" id="KW-0812">Transmembrane</keyword>
<keyword evidence="6 7" id="KW-0472">Membrane</keyword>
<feature type="transmembrane region" description="Helical" evidence="7">
    <location>
        <begin position="26"/>
        <end position="46"/>
    </location>
</feature>
<accession>A0A2K3US03</accession>
<comment type="caution">
    <text evidence="9">The sequence shown here is derived from an EMBL/GenBank/DDBJ whole genome shotgun (WGS) entry which is preliminary data.</text>
</comment>
<evidence type="ECO:0000256" key="7">
    <source>
        <dbReference type="RuleBase" id="RU363032"/>
    </source>
</evidence>
<dbReference type="GO" id="GO:0005886">
    <property type="term" value="C:plasma membrane"/>
    <property type="evidence" value="ECO:0007669"/>
    <property type="project" value="UniProtKB-SubCell"/>
</dbReference>
<protein>
    <submittedName>
        <fullName evidence="9">Sugar ABC transporter permease</fullName>
    </submittedName>
</protein>
<dbReference type="InterPro" id="IPR000515">
    <property type="entry name" value="MetI-like"/>
</dbReference>
<dbReference type="PANTHER" id="PTHR43227">
    <property type="entry name" value="BLL4140 PROTEIN"/>
    <property type="match status" value="1"/>
</dbReference>
<dbReference type="GO" id="GO:0055085">
    <property type="term" value="P:transmembrane transport"/>
    <property type="evidence" value="ECO:0007669"/>
    <property type="project" value="InterPro"/>
</dbReference>
<feature type="domain" description="ABC transmembrane type-1" evidence="8">
    <location>
        <begin position="83"/>
        <end position="294"/>
    </location>
</feature>
<keyword evidence="2 7" id="KW-0813">Transport</keyword>
<feature type="transmembrane region" description="Helical" evidence="7">
    <location>
        <begin position="273"/>
        <end position="293"/>
    </location>
</feature>
<dbReference type="InterPro" id="IPR035906">
    <property type="entry name" value="MetI-like_sf"/>
</dbReference>
<evidence type="ECO:0000256" key="3">
    <source>
        <dbReference type="ARBA" id="ARBA00022475"/>
    </source>
</evidence>
<evidence type="ECO:0000256" key="5">
    <source>
        <dbReference type="ARBA" id="ARBA00022989"/>
    </source>
</evidence>
<dbReference type="SUPFAM" id="SSF161098">
    <property type="entry name" value="MetI-like"/>
    <property type="match status" value="1"/>
</dbReference>
<dbReference type="AlphaFoldDB" id="A0A2K3US03"/>
<evidence type="ECO:0000256" key="1">
    <source>
        <dbReference type="ARBA" id="ARBA00004651"/>
    </source>
</evidence>
<comment type="subcellular location">
    <subcellularLocation>
        <location evidence="1 7">Cell membrane</location>
        <topology evidence="1 7">Multi-pass membrane protein</topology>
    </subcellularLocation>
</comment>
<feature type="transmembrane region" description="Helical" evidence="7">
    <location>
        <begin position="167"/>
        <end position="190"/>
    </location>
</feature>
<evidence type="ECO:0000259" key="8">
    <source>
        <dbReference type="PROSITE" id="PS50928"/>
    </source>
</evidence>
<sequence>MSAISRAEVSSTSPPLRRRRRGNPTYLLMALPAVVLFFVFHTYPAIQGILYSFTNFKGYGDFDFVGLRNYLQIFQDERVLAAYRFTFGFAVLATVLVNVIALTVAIGLNSNIRFRNLLRAVYFLPNILSVLIVGFIFNYLFANLVPQIGQALGVAGLSKNILGDPGLAWTGILFVAVWQAAAFNIILYLAGLQTIPYDLYESADIDGAGPWQKFRNITFPMIAAFFTINMVLAMKGFLQVFDQIVALTGGGPGTSTESVSLLIYKGGFDGGQFAYQSANAVIFLIVLVVVSLAQTRFLQRREVEA</sequence>
<dbReference type="EMBL" id="PPPD01000004">
    <property type="protein sequence ID" value="PNY79308.1"/>
    <property type="molecule type" value="Genomic_DNA"/>
</dbReference>
<organism evidence="9 10">
    <name type="scientific">Deinococcus koreensis</name>
    <dbReference type="NCBI Taxonomy" id="2054903"/>
    <lineage>
        <taxon>Bacteria</taxon>
        <taxon>Thermotogati</taxon>
        <taxon>Deinococcota</taxon>
        <taxon>Deinococci</taxon>
        <taxon>Deinococcales</taxon>
        <taxon>Deinococcaceae</taxon>
        <taxon>Deinococcus</taxon>
    </lineage>
</organism>
<evidence type="ECO:0000313" key="9">
    <source>
        <dbReference type="EMBL" id="PNY79308.1"/>
    </source>
</evidence>
<keyword evidence="3" id="KW-1003">Cell membrane</keyword>
<dbReference type="OrthoDB" id="9788108at2"/>
<feature type="transmembrane region" description="Helical" evidence="7">
    <location>
        <begin position="85"/>
        <end position="108"/>
    </location>
</feature>
<evidence type="ECO:0000256" key="4">
    <source>
        <dbReference type="ARBA" id="ARBA00022692"/>
    </source>
</evidence>
<proteinExistence type="inferred from homology"/>
<dbReference type="Proteomes" id="UP000236379">
    <property type="component" value="Unassembled WGS sequence"/>
</dbReference>
<evidence type="ECO:0000256" key="2">
    <source>
        <dbReference type="ARBA" id="ARBA00022448"/>
    </source>
</evidence>
<dbReference type="PANTHER" id="PTHR43227:SF11">
    <property type="entry name" value="BLL4140 PROTEIN"/>
    <property type="match status" value="1"/>
</dbReference>
<dbReference type="CDD" id="cd06261">
    <property type="entry name" value="TM_PBP2"/>
    <property type="match status" value="1"/>
</dbReference>
<keyword evidence="5 7" id="KW-1133">Transmembrane helix</keyword>
<feature type="transmembrane region" description="Helical" evidence="7">
    <location>
        <begin position="120"/>
        <end position="141"/>
    </location>
</feature>
<name>A0A2K3US03_9DEIO</name>
<gene>
    <name evidence="9" type="ORF">CVO96_19465</name>
</gene>
<dbReference type="RefSeq" id="WP_103314135.1">
    <property type="nucleotide sequence ID" value="NZ_PPPD01000004.1"/>
</dbReference>
<evidence type="ECO:0000256" key="6">
    <source>
        <dbReference type="ARBA" id="ARBA00023136"/>
    </source>
</evidence>